<evidence type="ECO:0000313" key="2">
    <source>
        <dbReference type="Proteomes" id="UP000796880"/>
    </source>
</evidence>
<accession>A0A8K0H7I1</accession>
<name>A0A8K0H7I1_9ROSA</name>
<dbReference type="InterPro" id="IPR053350">
    <property type="entry name" value="CV_Inducer"/>
</dbReference>
<sequence length="164" mass="18098">MAMRTSCCFNLVPPNPPRSSPSKTSKLICRNKDESSRPCTSPCVIGMACLIIGTEMGTSLANTQQTQNAIIAKEVANSEMVLLVDHEDHSAIDSTSSSDNKVVKWSDKRTCPPWRLNSLETIVPENLPRPSARRKWEAVGYSYSNKDAPPVKLVVRRTPSCFSM</sequence>
<dbReference type="OrthoDB" id="1892100at2759"/>
<dbReference type="EMBL" id="VOIH02000005">
    <property type="protein sequence ID" value="KAF3447191.1"/>
    <property type="molecule type" value="Genomic_DNA"/>
</dbReference>
<dbReference type="Proteomes" id="UP000796880">
    <property type="component" value="Unassembled WGS sequence"/>
</dbReference>
<protein>
    <submittedName>
        <fullName evidence="1">Uncharacterized protein</fullName>
    </submittedName>
</protein>
<evidence type="ECO:0000313" key="1">
    <source>
        <dbReference type="EMBL" id="KAF3447191.1"/>
    </source>
</evidence>
<proteinExistence type="predicted"/>
<dbReference type="PANTHER" id="PTHR37210">
    <property type="entry name" value="EXPRESSED PROTEIN"/>
    <property type="match status" value="1"/>
</dbReference>
<reference evidence="1" key="1">
    <citation type="submission" date="2020-03" db="EMBL/GenBank/DDBJ databases">
        <title>A high-quality chromosome-level genome assembly of a woody plant with both climbing and erect habits, Rhamnella rubrinervis.</title>
        <authorList>
            <person name="Lu Z."/>
            <person name="Yang Y."/>
            <person name="Zhu X."/>
            <person name="Sun Y."/>
        </authorList>
    </citation>
    <scope>NUCLEOTIDE SEQUENCE</scope>
    <source>
        <strain evidence="1">BYM</strain>
        <tissue evidence="1">Leaf</tissue>
    </source>
</reference>
<dbReference type="AlphaFoldDB" id="A0A8K0H7I1"/>
<comment type="caution">
    <text evidence="1">The sequence shown here is derived from an EMBL/GenBank/DDBJ whole genome shotgun (WGS) entry which is preliminary data.</text>
</comment>
<dbReference type="PANTHER" id="PTHR37210:SF2">
    <property type="entry name" value="PROTEIN CHLOROPLAST VESICULATION"/>
    <property type="match status" value="1"/>
</dbReference>
<gene>
    <name evidence="1" type="ORF">FNV43_RR12371</name>
</gene>
<organism evidence="1 2">
    <name type="scientific">Rhamnella rubrinervis</name>
    <dbReference type="NCBI Taxonomy" id="2594499"/>
    <lineage>
        <taxon>Eukaryota</taxon>
        <taxon>Viridiplantae</taxon>
        <taxon>Streptophyta</taxon>
        <taxon>Embryophyta</taxon>
        <taxon>Tracheophyta</taxon>
        <taxon>Spermatophyta</taxon>
        <taxon>Magnoliopsida</taxon>
        <taxon>eudicotyledons</taxon>
        <taxon>Gunneridae</taxon>
        <taxon>Pentapetalae</taxon>
        <taxon>rosids</taxon>
        <taxon>fabids</taxon>
        <taxon>Rosales</taxon>
        <taxon>Rhamnaceae</taxon>
        <taxon>rhamnoid group</taxon>
        <taxon>Rhamneae</taxon>
        <taxon>Rhamnella</taxon>
    </lineage>
</organism>
<keyword evidence="2" id="KW-1185">Reference proteome</keyword>